<proteinExistence type="predicted"/>
<reference evidence="2" key="3">
    <citation type="submission" date="2025-08" db="UniProtKB">
        <authorList>
            <consortium name="Ensembl"/>
        </authorList>
    </citation>
    <scope>IDENTIFICATION</scope>
    <source>
        <strain evidence="2">C57BL/6J</strain>
    </source>
</reference>
<reference evidence="2 4" key="2">
    <citation type="journal article" date="2011" name="PLoS Biol.">
        <title>Modernizing reference genome assemblies.</title>
        <authorList>
            <person name="Church D.M."/>
            <person name="Schneider V.A."/>
            <person name="Graves T."/>
            <person name="Auger K."/>
            <person name="Cunningham F."/>
            <person name="Bouk N."/>
            <person name="Chen H.C."/>
            <person name="Agarwala R."/>
            <person name="McLaren W.M."/>
            <person name="Ritchie G.R."/>
            <person name="Albracht D."/>
            <person name="Kremitzki M."/>
            <person name="Rock S."/>
            <person name="Kotkiewicz H."/>
            <person name="Kremitzki C."/>
            <person name="Wollam A."/>
            <person name="Trani L."/>
            <person name="Fulton L."/>
            <person name="Fulton R."/>
            <person name="Matthews L."/>
            <person name="Whitehead S."/>
            <person name="Chow W."/>
            <person name="Torrance J."/>
            <person name="Dunn M."/>
            <person name="Harden G."/>
            <person name="Threadgold G."/>
            <person name="Wood J."/>
            <person name="Collins J."/>
            <person name="Heath P."/>
            <person name="Griffiths G."/>
            <person name="Pelan S."/>
            <person name="Grafham D."/>
            <person name="Eichler E.E."/>
            <person name="Weinstock G."/>
            <person name="Mardis E.R."/>
            <person name="Wilson R.K."/>
            <person name="Howe K."/>
            <person name="Flicek P."/>
            <person name="Hubbard T."/>
        </authorList>
    </citation>
    <scope>NUCLEOTIDE SEQUENCE [LARGE SCALE GENOMIC DNA]</scope>
    <source>
        <strain evidence="2 4">C57BL/6J</strain>
    </source>
</reference>
<feature type="compositionally biased region" description="Basic and acidic residues" evidence="1">
    <location>
        <begin position="1"/>
        <end position="10"/>
    </location>
</feature>
<dbReference type="AlphaFoldDB" id="A0A9L6KDW2"/>
<feature type="compositionally biased region" description="Basic residues" evidence="1">
    <location>
        <begin position="93"/>
        <end position="117"/>
    </location>
</feature>
<evidence type="ECO:0000256" key="1">
    <source>
        <dbReference type="SAM" id="MobiDB-lite"/>
    </source>
</evidence>
<evidence type="ECO:0000313" key="4">
    <source>
        <dbReference type="Proteomes" id="UP000000589"/>
    </source>
</evidence>
<feature type="region of interest" description="Disordered" evidence="1">
    <location>
        <begin position="1"/>
        <end position="27"/>
    </location>
</feature>
<dbReference type="MGI" id="MGI:7816211">
    <property type="gene designation" value="Gm66680"/>
</dbReference>
<evidence type="ECO:0000313" key="3">
    <source>
        <dbReference type="MGI" id="MGI:7816211"/>
    </source>
</evidence>
<keyword evidence="4" id="KW-1185">Reference proteome</keyword>
<name>A0A9L6KDW2_MOUSE</name>
<feature type="region of interest" description="Disordered" evidence="1">
    <location>
        <begin position="70"/>
        <end position="117"/>
    </location>
</feature>
<reference evidence="2 4" key="1">
    <citation type="journal article" date="2009" name="PLoS Biol.">
        <title>Lineage-specific biology revealed by a finished genome assembly of the mouse.</title>
        <authorList>
            <consortium name="Mouse Genome Sequencing Consortium"/>
            <person name="Church D.M."/>
            <person name="Goodstadt L."/>
            <person name="Hillier L.W."/>
            <person name="Zody M.C."/>
            <person name="Goldstein S."/>
            <person name="She X."/>
            <person name="Bult C.J."/>
            <person name="Agarwala R."/>
            <person name="Cherry J.L."/>
            <person name="DiCuccio M."/>
            <person name="Hlavina W."/>
            <person name="Kapustin Y."/>
            <person name="Meric P."/>
            <person name="Maglott D."/>
            <person name="Birtle Z."/>
            <person name="Marques A.C."/>
            <person name="Graves T."/>
            <person name="Zhou S."/>
            <person name="Teague B."/>
            <person name="Potamousis K."/>
            <person name="Churas C."/>
            <person name="Place M."/>
            <person name="Herschleb J."/>
            <person name="Runnheim R."/>
            <person name="Forrest D."/>
            <person name="Amos-Landgraf J."/>
            <person name="Schwartz D.C."/>
            <person name="Cheng Z."/>
            <person name="Lindblad-Toh K."/>
            <person name="Eichler E.E."/>
            <person name="Ponting C.P."/>
        </authorList>
    </citation>
    <scope>NUCLEOTIDE SEQUENCE [LARGE SCALE GENOMIC DNA]</scope>
    <source>
        <strain evidence="2 4">C57BL/6J</strain>
    </source>
</reference>
<dbReference type="Proteomes" id="UP000000589">
    <property type="component" value="Chromosome 7"/>
</dbReference>
<protein>
    <submittedName>
        <fullName evidence="2">Predicted gene, 66680</fullName>
    </submittedName>
</protein>
<evidence type="ECO:0000313" key="2">
    <source>
        <dbReference type="Ensembl" id="ENSMUSP00000159628.1"/>
    </source>
</evidence>
<organism evidence="2 4">
    <name type="scientific">Mus musculus</name>
    <name type="common">Mouse</name>
    <dbReference type="NCBI Taxonomy" id="10090"/>
    <lineage>
        <taxon>Eukaryota</taxon>
        <taxon>Metazoa</taxon>
        <taxon>Chordata</taxon>
        <taxon>Craniata</taxon>
        <taxon>Vertebrata</taxon>
        <taxon>Euteleostomi</taxon>
        <taxon>Mammalia</taxon>
        <taxon>Eutheria</taxon>
        <taxon>Euarchontoglires</taxon>
        <taxon>Glires</taxon>
        <taxon>Rodentia</taxon>
        <taxon>Myomorpha</taxon>
        <taxon>Muroidea</taxon>
        <taxon>Muridae</taxon>
        <taxon>Murinae</taxon>
        <taxon>Mus</taxon>
        <taxon>Mus</taxon>
    </lineage>
</organism>
<gene>
    <name evidence="2 3" type="primary">Gm66680</name>
</gene>
<accession>A0A9L6KDW2</accession>
<dbReference type="AGR" id="MGI:7816211"/>
<sequence length="117" mass="13263">VAAEVQDARRRPPAGLPLQASRPCGPLSPPWPSHQAMVLSLAFRGPRNTHRYYLMCGSCPGDCPWPSGMRPQPRCASSRWTSSRPTSTSMRYTMRRRSGGPNRRHPRTRAPKRRRRS</sequence>
<dbReference type="Ensembl" id="ENSMUST00000249248.1">
    <property type="protein sequence ID" value="ENSMUSP00000159628.1"/>
    <property type="gene ID" value="ENSMUSG00000121575.1"/>
</dbReference>
<dbReference type="GeneTree" id="ENSGT01140000286758"/>
<feature type="compositionally biased region" description="Low complexity" evidence="1">
    <location>
        <begin position="77"/>
        <end position="92"/>
    </location>
</feature>
<reference evidence="2" key="4">
    <citation type="submission" date="2025-09" db="UniProtKB">
        <authorList>
            <consortium name="Ensembl"/>
        </authorList>
    </citation>
    <scope>IDENTIFICATION</scope>
    <source>
        <strain evidence="2">C57BL/6J</strain>
    </source>
</reference>